<dbReference type="InterPro" id="IPR029028">
    <property type="entry name" value="Alpha/beta_knot_MTases"/>
</dbReference>
<dbReference type="InterPro" id="IPR013123">
    <property type="entry name" value="SpoU_subst-bd"/>
</dbReference>
<dbReference type="Proteomes" id="UP000284751">
    <property type="component" value="Unassembled WGS sequence"/>
</dbReference>
<dbReference type="Gene3D" id="3.30.1330.30">
    <property type="match status" value="1"/>
</dbReference>
<accession>A0A412AY32</accession>
<organism evidence="5 6">
    <name type="scientific">[Clostridium] leptum</name>
    <dbReference type="NCBI Taxonomy" id="1535"/>
    <lineage>
        <taxon>Bacteria</taxon>
        <taxon>Bacillati</taxon>
        <taxon>Bacillota</taxon>
        <taxon>Clostridia</taxon>
        <taxon>Eubacteriales</taxon>
        <taxon>Oscillospiraceae</taxon>
        <taxon>Oscillospiraceae incertae sedis</taxon>
    </lineage>
</organism>
<evidence type="ECO:0000259" key="4">
    <source>
        <dbReference type="SMART" id="SM00967"/>
    </source>
</evidence>
<dbReference type="InterPro" id="IPR051259">
    <property type="entry name" value="rRNA_Methyltransferase"/>
</dbReference>
<dbReference type="Gene3D" id="3.40.1280.10">
    <property type="match status" value="1"/>
</dbReference>
<keyword evidence="3 5" id="KW-0808">Transferase</keyword>
<dbReference type="EMBL" id="QRTC01000014">
    <property type="protein sequence ID" value="RGQ41884.1"/>
    <property type="molecule type" value="Genomic_DNA"/>
</dbReference>
<dbReference type="GO" id="GO:0032259">
    <property type="term" value="P:methylation"/>
    <property type="evidence" value="ECO:0007669"/>
    <property type="project" value="UniProtKB-KW"/>
</dbReference>
<dbReference type="GO" id="GO:0003723">
    <property type="term" value="F:RNA binding"/>
    <property type="evidence" value="ECO:0007669"/>
    <property type="project" value="InterPro"/>
</dbReference>
<dbReference type="PANTHER" id="PTHR43191">
    <property type="entry name" value="RRNA METHYLTRANSFERASE 3"/>
    <property type="match status" value="1"/>
</dbReference>
<dbReference type="SUPFAM" id="SSF55315">
    <property type="entry name" value="L30e-like"/>
    <property type="match status" value="1"/>
</dbReference>
<reference evidence="5 6" key="1">
    <citation type="submission" date="2018-08" db="EMBL/GenBank/DDBJ databases">
        <title>A genome reference for cultivated species of the human gut microbiota.</title>
        <authorList>
            <person name="Zou Y."/>
            <person name="Xue W."/>
            <person name="Luo G."/>
        </authorList>
    </citation>
    <scope>NUCLEOTIDE SEQUENCE [LARGE SCALE GENOMIC DNA]</scope>
    <source>
        <strain evidence="5 6">AF28-26</strain>
    </source>
</reference>
<proteinExistence type="inferred from homology"/>
<dbReference type="SMART" id="SM00967">
    <property type="entry name" value="SpoU_sub_bind"/>
    <property type="match status" value="1"/>
</dbReference>
<dbReference type="GO" id="GO:0005737">
    <property type="term" value="C:cytoplasm"/>
    <property type="evidence" value="ECO:0007669"/>
    <property type="project" value="UniProtKB-ARBA"/>
</dbReference>
<protein>
    <submittedName>
        <fullName evidence="5">RNA methyltransferase</fullName>
    </submittedName>
</protein>
<dbReference type="AlphaFoldDB" id="A0A412AY32"/>
<sequence length="270" mass="29331">MSEIITSKENPAVKHAARLLKSAKFRRQEEAFLAEGVRLCRDAAYSGVRILRMFYTEEALERYPQDVELLQGKAERAFLLSQQLAGGLSDTVTPQGVFCVCAMLDKTDCLDKMDASGQLLGLEDIQDPSNLGTVLRTAEALGMGGVILTQGCCDVYSPKVLRGSMGAVFRLPMALVETMPPAVKALEQKGFVTMAAVPDRKAEPITQVRFSSPSIVLVGNEGNGLKPETIRACQRRVTIPMLGRAESLNASVAASLLMWEMMRTFGEAAL</sequence>
<dbReference type="PANTHER" id="PTHR43191:SF2">
    <property type="entry name" value="RRNA METHYLTRANSFERASE 3, MITOCHONDRIAL"/>
    <property type="match status" value="1"/>
</dbReference>
<dbReference type="Pfam" id="PF22435">
    <property type="entry name" value="MRM3-like_sub_bind"/>
    <property type="match status" value="1"/>
</dbReference>
<gene>
    <name evidence="5" type="ORF">DWY99_05270</name>
</gene>
<evidence type="ECO:0000313" key="6">
    <source>
        <dbReference type="Proteomes" id="UP000284751"/>
    </source>
</evidence>
<dbReference type="InterPro" id="IPR001537">
    <property type="entry name" value="SpoU_MeTrfase"/>
</dbReference>
<dbReference type="SUPFAM" id="SSF75217">
    <property type="entry name" value="alpha/beta knot"/>
    <property type="match status" value="1"/>
</dbReference>
<keyword evidence="2 5" id="KW-0489">Methyltransferase</keyword>
<dbReference type="GO" id="GO:0006396">
    <property type="term" value="P:RNA processing"/>
    <property type="evidence" value="ECO:0007669"/>
    <property type="project" value="InterPro"/>
</dbReference>
<evidence type="ECO:0000313" key="5">
    <source>
        <dbReference type="EMBL" id="RGQ41884.1"/>
    </source>
</evidence>
<dbReference type="GO" id="GO:0008173">
    <property type="term" value="F:RNA methyltransferase activity"/>
    <property type="evidence" value="ECO:0007669"/>
    <property type="project" value="InterPro"/>
</dbReference>
<comment type="similarity">
    <text evidence="1">Belongs to the class IV-like SAM-binding methyltransferase superfamily. RNA methyltransferase TrmH family.</text>
</comment>
<name>A0A412AY32_9FIRM</name>
<dbReference type="InterPro" id="IPR029026">
    <property type="entry name" value="tRNA_m1G_MTases_N"/>
</dbReference>
<evidence type="ECO:0000256" key="2">
    <source>
        <dbReference type="ARBA" id="ARBA00022603"/>
    </source>
</evidence>
<dbReference type="InterPro" id="IPR029064">
    <property type="entry name" value="Ribosomal_eL30-like_sf"/>
</dbReference>
<dbReference type="InterPro" id="IPR053888">
    <property type="entry name" value="MRM3-like_sub_bind"/>
</dbReference>
<evidence type="ECO:0000256" key="3">
    <source>
        <dbReference type="ARBA" id="ARBA00022679"/>
    </source>
</evidence>
<evidence type="ECO:0000256" key="1">
    <source>
        <dbReference type="ARBA" id="ARBA00007228"/>
    </source>
</evidence>
<dbReference type="CDD" id="cd18095">
    <property type="entry name" value="SpoU-like_rRNA-MTase"/>
    <property type="match status" value="1"/>
</dbReference>
<dbReference type="Pfam" id="PF00588">
    <property type="entry name" value="SpoU_methylase"/>
    <property type="match status" value="1"/>
</dbReference>
<feature type="domain" description="RNA 2-O ribose methyltransferase substrate binding" evidence="4">
    <location>
        <begin position="33"/>
        <end position="107"/>
    </location>
</feature>
<comment type="caution">
    <text evidence="5">The sequence shown here is derived from an EMBL/GenBank/DDBJ whole genome shotgun (WGS) entry which is preliminary data.</text>
</comment>